<keyword evidence="1" id="KW-0547">Nucleotide-binding</keyword>
<dbReference type="InterPro" id="IPR003593">
    <property type="entry name" value="AAA+_ATPase"/>
</dbReference>
<dbReference type="Gene3D" id="3.40.50.300">
    <property type="entry name" value="P-loop containing nucleotide triphosphate hydrolases"/>
    <property type="match status" value="1"/>
</dbReference>
<protein>
    <submittedName>
        <fullName evidence="4">ABC transporter ATP-binding protein</fullName>
    </submittedName>
</protein>
<dbReference type="GO" id="GO:0005524">
    <property type="term" value="F:ATP binding"/>
    <property type="evidence" value="ECO:0007669"/>
    <property type="project" value="UniProtKB-KW"/>
</dbReference>
<dbReference type="InterPro" id="IPR003439">
    <property type="entry name" value="ABC_transporter-like_ATP-bd"/>
</dbReference>
<dbReference type="PROSITE" id="PS50893">
    <property type="entry name" value="ABC_TRANSPORTER_2"/>
    <property type="match status" value="1"/>
</dbReference>
<name>A0ABP9RQW3_9ACTN</name>
<evidence type="ECO:0000256" key="2">
    <source>
        <dbReference type="ARBA" id="ARBA00022840"/>
    </source>
</evidence>
<dbReference type="RefSeq" id="WP_345628543.1">
    <property type="nucleotide sequence ID" value="NZ_BAABJQ010000005.1"/>
</dbReference>
<feature type="domain" description="ABC transporter" evidence="3">
    <location>
        <begin position="2"/>
        <end position="218"/>
    </location>
</feature>
<dbReference type="PANTHER" id="PTHR24220">
    <property type="entry name" value="IMPORT ATP-BINDING PROTEIN"/>
    <property type="match status" value="1"/>
</dbReference>
<dbReference type="InterPro" id="IPR027417">
    <property type="entry name" value="P-loop_NTPase"/>
</dbReference>
<evidence type="ECO:0000256" key="1">
    <source>
        <dbReference type="ARBA" id="ARBA00022741"/>
    </source>
</evidence>
<comment type="caution">
    <text evidence="4">The sequence shown here is derived from an EMBL/GenBank/DDBJ whole genome shotgun (WGS) entry which is preliminary data.</text>
</comment>
<accession>A0ABP9RQW3</accession>
<dbReference type="EMBL" id="BAABJQ010000005">
    <property type="protein sequence ID" value="GAA5183166.1"/>
    <property type="molecule type" value="Genomic_DNA"/>
</dbReference>
<evidence type="ECO:0000259" key="3">
    <source>
        <dbReference type="PROSITE" id="PS50893"/>
    </source>
</evidence>
<gene>
    <name evidence="4" type="ORF">GCM10023322_21810</name>
</gene>
<evidence type="ECO:0000313" key="5">
    <source>
        <dbReference type="Proteomes" id="UP001501570"/>
    </source>
</evidence>
<dbReference type="SMART" id="SM00382">
    <property type="entry name" value="AAA"/>
    <property type="match status" value="1"/>
</dbReference>
<reference evidence="5" key="1">
    <citation type="journal article" date="2019" name="Int. J. Syst. Evol. Microbiol.">
        <title>The Global Catalogue of Microorganisms (GCM) 10K type strain sequencing project: providing services to taxonomists for standard genome sequencing and annotation.</title>
        <authorList>
            <consortium name="The Broad Institute Genomics Platform"/>
            <consortium name="The Broad Institute Genome Sequencing Center for Infectious Disease"/>
            <person name="Wu L."/>
            <person name="Ma J."/>
        </authorList>
    </citation>
    <scope>NUCLEOTIDE SEQUENCE [LARGE SCALE GENOMIC DNA]</scope>
    <source>
        <strain evidence="5">JCM 18304</strain>
    </source>
</reference>
<dbReference type="InterPro" id="IPR015854">
    <property type="entry name" value="ABC_transpr_LolD-like"/>
</dbReference>
<dbReference type="SUPFAM" id="SSF52540">
    <property type="entry name" value="P-loop containing nucleoside triphosphate hydrolases"/>
    <property type="match status" value="1"/>
</dbReference>
<dbReference type="Pfam" id="PF00005">
    <property type="entry name" value="ABC_tran"/>
    <property type="match status" value="1"/>
</dbReference>
<keyword evidence="2 4" id="KW-0067">ATP-binding</keyword>
<sequence length="218" mass="23424">MRRTYQLAGSEVNALRGVDLDLAPGTFTALVGPSGSGKSTLLRLLACVDRPDSGSIMIDGTEAATLSRRGRLRLRRRTLGFMFQAPADNLLDYLTVRQHLHLAAQLRGVPDGRDREDELLELLGLADRADRLPRQLSGGEQQRVGIAFASFGSPALLMADEPTGQLDHGSVDAVLDAFLAMAEAGVAVVAATHDPAVARRAHQTVRMRDGVVEEYGRG</sequence>
<evidence type="ECO:0000313" key="4">
    <source>
        <dbReference type="EMBL" id="GAA5183166.1"/>
    </source>
</evidence>
<keyword evidence="5" id="KW-1185">Reference proteome</keyword>
<proteinExistence type="predicted"/>
<organism evidence="4 5">
    <name type="scientific">Rugosimonospora acidiphila</name>
    <dbReference type="NCBI Taxonomy" id="556531"/>
    <lineage>
        <taxon>Bacteria</taxon>
        <taxon>Bacillati</taxon>
        <taxon>Actinomycetota</taxon>
        <taxon>Actinomycetes</taxon>
        <taxon>Micromonosporales</taxon>
        <taxon>Micromonosporaceae</taxon>
        <taxon>Rugosimonospora</taxon>
    </lineage>
</organism>
<dbReference type="Proteomes" id="UP001501570">
    <property type="component" value="Unassembled WGS sequence"/>
</dbReference>